<feature type="compositionally biased region" description="Basic and acidic residues" evidence="1">
    <location>
        <begin position="224"/>
        <end position="245"/>
    </location>
</feature>
<evidence type="ECO:0000313" key="7">
    <source>
        <dbReference type="Proteomes" id="UP000479691"/>
    </source>
</evidence>
<proteinExistence type="predicted"/>
<dbReference type="Proteomes" id="UP000614610">
    <property type="component" value="Unassembled WGS sequence"/>
</dbReference>
<dbReference type="OrthoDB" id="5363329at2759"/>
<feature type="region of interest" description="Disordered" evidence="1">
    <location>
        <begin position="190"/>
        <end position="321"/>
    </location>
</feature>
<name>A0A6G1LRC2_ORBOL</name>
<dbReference type="EMBL" id="WIPF01000036">
    <property type="protein sequence ID" value="KAF3223397.1"/>
    <property type="molecule type" value="Genomic_DNA"/>
</dbReference>
<sequence length="321" mass="35228">MATAAYISAGQFPMMGQPTMTYEIDPITGQQVYHAAGAAGYAPATAHPQQPQVFLTSGQPVQMVAGPGGTVFPQMRFQNPNTGVYMSHPQSSIMFSPYAGDLHAHAPPAYSDMDASRFPNPRSRKSSFSMSFSAGQFGFPSNQMGQMGNQMDYAYVDNCMLCRANHPGPHPHGPNMGMHDMPAMSTHRQMSMDDTMSNSSKMRNSAYSYEGPACDPMDWNPNFRARDRRDPSWDYRSASKPDVRNRSRSRGPPGRAGRVPFNGPVLVSEMSDDDNSEDDTASRGGRMTNYGNPPRRSSSQRPQRPQSRGGRPMSSSGNNYL</sequence>
<dbReference type="Proteomes" id="UP000472727">
    <property type="component" value="Unassembled WGS sequence"/>
</dbReference>
<organism evidence="3 6">
    <name type="scientific">Orbilia oligospora</name>
    <name type="common">Nematode-trapping fungus</name>
    <name type="synonym">Arthrobotrys oligospora</name>
    <dbReference type="NCBI Taxonomy" id="2813651"/>
    <lineage>
        <taxon>Eukaryota</taxon>
        <taxon>Fungi</taxon>
        <taxon>Dikarya</taxon>
        <taxon>Ascomycota</taxon>
        <taxon>Pezizomycotina</taxon>
        <taxon>Orbiliomycetes</taxon>
        <taxon>Orbiliales</taxon>
        <taxon>Orbiliaceae</taxon>
        <taxon>Orbilia</taxon>
    </lineage>
</organism>
<feature type="compositionally biased region" description="Low complexity" evidence="1">
    <location>
        <begin position="293"/>
        <end position="312"/>
    </location>
</feature>
<feature type="compositionally biased region" description="Acidic residues" evidence="1">
    <location>
        <begin position="270"/>
        <end position="279"/>
    </location>
</feature>
<evidence type="ECO:0000313" key="4">
    <source>
        <dbReference type="EMBL" id="KAF3223177.1"/>
    </source>
</evidence>
<evidence type="ECO:0000256" key="1">
    <source>
        <dbReference type="SAM" id="MobiDB-lite"/>
    </source>
</evidence>
<feature type="compositionally biased region" description="Polar residues" evidence="1">
    <location>
        <begin position="190"/>
        <end position="207"/>
    </location>
</feature>
<dbReference type="EMBL" id="WIWT01000002">
    <property type="protein sequence ID" value="KAF3223177.1"/>
    <property type="molecule type" value="Genomic_DNA"/>
</dbReference>
<dbReference type="EMBL" id="JAABOE010000080">
    <property type="protein sequence ID" value="KAF3169387.1"/>
    <property type="molecule type" value="Genomic_DNA"/>
</dbReference>
<evidence type="ECO:0000313" key="6">
    <source>
        <dbReference type="Proteomes" id="UP000472727"/>
    </source>
</evidence>
<evidence type="ECO:0000313" key="5">
    <source>
        <dbReference type="EMBL" id="KAF3223397.1"/>
    </source>
</evidence>
<dbReference type="AlphaFoldDB" id="A0A6G1LRC2"/>
<comment type="caution">
    <text evidence="3">The sequence shown here is derived from an EMBL/GenBank/DDBJ whole genome shotgun (WGS) entry which is preliminary data.</text>
</comment>
<evidence type="ECO:0000313" key="8">
    <source>
        <dbReference type="Proteomes" id="UP000483672"/>
    </source>
</evidence>
<reference evidence="6 7" key="1">
    <citation type="submission" date="2019-06" db="EMBL/GenBank/DDBJ databases">
        <authorList>
            <person name="Palmer J.M."/>
        </authorList>
    </citation>
    <scope>NUCLEOTIDE SEQUENCE [LARGE SCALE GENOMIC DNA]</scope>
    <source>
        <strain evidence="3 6">TWF106</strain>
        <strain evidence="5 8">TWF191</strain>
        <strain evidence="4">TWF679</strain>
        <strain evidence="2 7">TWF788</strain>
    </source>
</reference>
<feature type="compositionally biased region" description="Low complexity" evidence="1">
    <location>
        <begin position="250"/>
        <end position="260"/>
    </location>
</feature>
<evidence type="ECO:0000313" key="2">
    <source>
        <dbReference type="EMBL" id="KAF3169387.1"/>
    </source>
</evidence>
<dbReference type="Proteomes" id="UP000483672">
    <property type="component" value="Unassembled WGS sequence"/>
</dbReference>
<gene>
    <name evidence="3" type="ORF">TWF106_011360</name>
    <name evidence="5" type="ORF">TWF191_006408</name>
    <name evidence="4" type="ORF">TWF679_004370</name>
    <name evidence="2" type="ORF">TWF788_010653</name>
</gene>
<accession>A0A6G1LRC2</accession>
<evidence type="ECO:0000313" key="3">
    <source>
        <dbReference type="EMBL" id="KAF3208675.1"/>
    </source>
</evidence>
<dbReference type="EMBL" id="WIWS01000091">
    <property type="protein sequence ID" value="KAF3208675.1"/>
    <property type="molecule type" value="Genomic_DNA"/>
</dbReference>
<protein>
    <submittedName>
        <fullName evidence="3">Uncharacterized protein</fullName>
    </submittedName>
</protein>
<dbReference type="Proteomes" id="UP000479691">
    <property type="component" value="Unassembled WGS sequence"/>
</dbReference>